<dbReference type="EMBL" id="AHAM01000073">
    <property type="protein sequence ID" value="EHK57334.1"/>
    <property type="molecule type" value="Genomic_DNA"/>
</dbReference>
<evidence type="ECO:0000256" key="1">
    <source>
        <dbReference type="SAM" id="MobiDB-lite"/>
    </source>
</evidence>
<evidence type="ECO:0000313" key="2">
    <source>
        <dbReference type="EMBL" id="EHK57334.1"/>
    </source>
</evidence>
<evidence type="ECO:0008006" key="4">
    <source>
        <dbReference type="Google" id="ProtNLM"/>
    </source>
</evidence>
<dbReference type="InterPro" id="IPR036388">
    <property type="entry name" value="WH-like_DNA-bd_sf"/>
</dbReference>
<dbReference type="AlphaFoldDB" id="H0HPP1"/>
<gene>
    <name evidence="2" type="ORF">MAXJ12_10603</name>
</gene>
<dbReference type="InterPro" id="IPR009061">
    <property type="entry name" value="DNA-bd_dom_put_sf"/>
</dbReference>
<organism evidence="2 3">
    <name type="scientific">Mesorhizobium alhagi CCNWXJ12-2</name>
    <dbReference type="NCBI Taxonomy" id="1107882"/>
    <lineage>
        <taxon>Bacteria</taxon>
        <taxon>Pseudomonadati</taxon>
        <taxon>Pseudomonadota</taxon>
        <taxon>Alphaproteobacteria</taxon>
        <taxon>Hyphomicrobiales</taxon>
        <taxon>Phyllobacteriaceae</taxon>
        <taxon>Allomesorhizobium</taxon>
    </lineage>
</organism>
<accession>H0HPP1</accession>
<feature type="region of interest" description="Disordered" evidence="1">
    <location>
        <begin position="72"/>
        <end position="94"/>
    </location>
</feature>
<name>H0HPP1_9HYPH</name>
<protein>
    <recommendedName>
        <fullName evidence="4">Helix-turn-helix domain-containing protein</fullName>
    </recommendedName>
</protein>
<proteinExistence type="predicted"/>
<evidence type="ECO:0000313" key="3">
    <source>
        <dbReference type="Proteomes" id="UP000003250"/>
    </source>
</evidence>
<dbReference type="Proteomes" id="UP000003250">
    <property type="component" value="Unassembled WGS sequence"/>
</dbReference>
<keyword evidence="3" id="KW-1185">Reference proteome</keyword>
<reference evidence="2 3" key="1">
    <citation type="journal article" date="2012" name="J. Bacteriol.">
        <title>Draft Genome Sequence of Mesorhizobium alhagi CCNWXJ12-2T, a Novel Salt-Resistant Species Isolated from the Desert of Northwestern China.</title>
        <authorList>
            <person name="Zhou M."/>
            <person name="Chen W."/>
            <person name="Chen H."/>
            <person name="Wei G."/>
        </authorList>
    </citation>
    <scope>NUCLEOTIDE SEQUENCE [LARGE SCALE GENOMIC DNA]</scope>
    <source>
        <strain evidence="2 3">CCNWXJ12-2</strain>
    </source>
</reference>
<dbReference type="SUPFAM" id="SSF46955">
    <property type="entry name" value="Putative DNA-binding domain"/>
    <property type="match status" value="1"/>
</dbReference>
<sequence length="94" mass="10606">MPRAQSVLPPSLPPVGINREQAAAFIGVSPTTFDEMVRDGRMPQPRIPSKGRIIWDVEEVVLAFRELPHRQAEKASTLDEALPPDNPWDRRPQK</sequence>
<dbReference type="Gene3D" id="1.10.10.10">
    <property type="entry name" value="Winged helix-like DNA-binding domain superfamily/Winged helix DNA-binding domain"/>
    <property type="match status" value="1"/>
</dbReference>